<dbReference type="STRING" id="157652.A0A371EBR2"/>
<dbReference type="SUPFAM" id="SSF52540">
    <property type="entry name" value="P-loop containing nucleoside triphosphate hydrolases"/>
    <property type="match status" value="1"/>
</dbReference>
<dbReference type="PRINTS" id="PR00364">
    <property type="entry name" value="DISEASERSIST"/>
</dbReference>
<protein>
    <submittedName>
        <fullName evidence="2">Disease resistance protein RPP13</fullName>
    </submittedName>
</protein>
<organism evidence="2 3">
    <name type="scientific">Mucuna pruriens</name>
    <name type="common">Velvet bean</name>
    <name type="synonym">Dolichos pruriens</name>
    <dbReference type="NCBI Taxonomy" id="157652"/>
    <lineage>
        <taxon>Eukaryota</taxon>
        <taxon>Viridiplantae</taxon>
        <taxon>Streptophyta</taxon>
        <taxon>Embryophyta</taxon>
        <taxon>Tracheophyta</taxon>
        <taxon>Spermatophyta</taxon>
        <taxon>Magnoliopsida</taxon>
        <taxon>eudicotyledons</taxon>
        <taxon>Gunneridae</taxon>
        <taxon>Pentapetalae</taxon>
        <taxon>rosids</taxon>
        <taxon>fabids</taxon>
        <taxon>Fabales</taxon>
        <taxon>Fabaceae</taxon>
        <taxon>Papilionoideae</taxon>
        <taxon>50 kb inversion clade</taxon>
        <taxon>NPAAA clade</taxon>
        <taxon>indigoferoid/millettioid clade</taxon>
        <taxon>Phaseoleae</taxon>
        <taxon>Mucuna</taxon>
    </lineage>
</organism>
<reference evidence="2" key="1">
    <citation type="submission" date="2018-05" db="EMBL/GenBank/DDBJ databases">
        <title>Draft genome of Mucuna pruriens seed.</title>
        <authorList>
            <person name="Nnadi N.E."/>
            <person name="Vos R."/>
            <person name="Hasami M.H."/>
            <person name="Devisetty U.K."/>
            <person name="Aguiy J.C."/>
        </authorList>
    </citation>
    <scope>NUCLEOTIDE SEQUENCE [LARGE SCALE GENOMIC DNA]</scope>
    <source>
        <strain evidence="2">JCA_2017</strain>
    </source>
</reference>
<dbReference type="Proteomes" id="UP000257109">
    <property type="component" value="Unassembled WGS sequence"/>
</dbReference>
<sequence>MHKPVLIYILKYPVRLRIMDKINRIRSKIDDASRRRNAYGLVQLQSRAESLSTKAISLSLFEYIMSSSSVSFPTRDEDVELLTKQLLSDEKCRCITSIVGIEGTGKTTLATLIFSNKKVIDRFTCRIWVSVSSSSTDEQLMEEIEKEAATQIMGAQRDRWTTQDPTLALRALACTKYLIVVDAIQSSHFLNILTEAIHDMSTGCRFLLTTRNAKIVAPQPSTRTRSFVHRLHLLDDQNSWILFTTNLKVHVPSESKLTQIGKKIVAKCWGLPSQILKMSDLLSHKDPTEEEWSSVLALEQPDQGHNPWSKTLHTLNTNLRECLFYFEVFPAGFEVPARRILAQLVAEGLVHHREKTKNHQS</sequence>
<dbReference type="PANTHER" id="PTHR23155">
    <property type="entry name" value="DISEASE RESISTANCE PROTEIN RP"/>
    <property type="match status" value="1"/>
</dbReference>
<dbReference type="Gene3D" id="1.10.8.430">
    <property type="entry name" value="Helical domain of apoptotic protease-activating factors"/>
    <property type="match status" value="1"/>
</dbReference>
<dbReference type="PANTHER" id="PTHR23155:SF955">
    <property type="entry name" value="AAA+ ATPASE DOMAIN-CONTAINING PROTEIN"/>
    <property type="match status" value="1"/>
</dbReference>
<dbReference type="Pfam" id="PF00931">
    <property type="entry name" value="NB-ARC"/>
    <property type="match status" value="1"/>
</dbReference>
<dbReference type="InterPro" id="IPR002182">
    <property type="entry name" value="NB-ARC"/>
</dbReference>
<dbReference type="GO" id="GO:0043531">
    <property type="term" value="F:ADP binding"/>
    <property type="evidence" value="ECO:0007669"/>
    <property type="project" value="InterPro"/>
</dbReference>
<dbReference type="AlphaFoldDB" id="A0A371EBR2"/>
<keyword evidence="3" id="KW-1185">Reference proteome</keyword>
<feature type="domain" description="NB-ARC" evidence="1">
    <location>
        <begin position="76"/>
        <end position="245"/>
    </location>
</feature>
<dbReference type="InterPro" id="IPR044974">
    <property type="entry name" value="Disease_R_plants"/>
</dbReference>
<name>A0A371EBR2_MUCPR</name>
<gene>
    <name evidence="2" type="primary">RPP13</name>
    <name evidence="2" type="ORF">CR513_58143</name>
</gene>
<dbReference type="Gene3D" id="3.40.50.300">
    <property type="entry name" value="P-loop containing nucleotide triphosphate hydrolases"/>
    <property type="match status" value="1"/>
</dbReference>
<accession>A0A371EBR2</accession>
<dbReference type="GO" id="GO:0098542">
    <property type="term" value="P:defense response to other organism"/>
    <property type="evidence" value="ECO:0007669"/>
    <property type="project" value="TreeGrafter"/>
</dbReference>
<feature type="non-terminal residue" evidence="2">
    <location>
        <position position="1"/>
    </location>
</feature>
<dbReference type="InterPro" id="IPR027417">
    <property type="entry name" value="P-loop_NTPase"/>
</dbReference>
<evidence type="ECO:0000259" key="1">
    <source>
        <dbReference type="Pfam" id="PF00931"/>
    </source>
</evidence>
<comment type="caution">
    <text evidence="2">The sequence shown here is derived from an EMBL/GenBank/DDBJ whole genome shotgun (WGS) entry which is preliminary data.</text>
</comment>
<evidence type="ECO:0000313" key="2">
    <source>
        <dbReference type="EMBL" id="RDX63429.1"/>
    </source>
</evidence>
<evidence type="ECO:0000313" key="3">
    <source>
        <dbReference type="Proteomes" id="UP000257109"/>
    </source>
</evidence>
<dbReference type="EMBL" id="QJKJ01014912">
    <property type="protein sequence ID" value="RDX63429.1"/>
    <property type="molecule type" value="Genomic_DNA"/>
</dbReference>
<dbReference type="OrthoDB" id="1432787at2759"/>
<proteinExistence type="predicted"/>
<dbReference type="InterPro" id="IPR042197">
    <property type="entry name" value="Apaf_helical"/>
</dbReference>